<protein>
    <submittedName>
        <fullName evidence="1">Uncharacterized protein</fullName>
    </submittedName>
</protein>
<keyword evidence="2" id="KW-1185">Reference proteome</keyword>
<evidence type="ECO:0000313" key="1">
    <source>
        <dbReference type="EMBL" id="GFY40280.1"/>
    </source>
</evidence>
<feature type="non-terminal residue" evidence="1">
    <location>
        <position position="1"/>
    </location>
</feature>
<accession>A0A8X6WS64</accession>
<gene>
    <name evidence="1" type="ORF">TNIN_486231</name>
</gene>
<evidence type="ECO:0000313" key="2">
    <source>
        <dbReference type="Proteomes" id="UP000886998"/>
    </source>
</evidence>
<comment type="caution">
    <text evidence="1">The sequence shown here is derived from an EMBL/GenBank/DDBJ whole genome shotgun (WGS) entry which is preliminary data.</text>
</comment>
<name>A0A8X6WS64_9ARAC</name>
<sequence>SEISITQELPCPIRLNYDIQVFNINSNLTVSEYFIHSDLKGLCSALDVKISSIQMKEPLNMSRPRSFYPNTPLARFRPQYRTNLQQQPYAVPKFDPRSLRPAERYV</sequence>
<dbReference type="AlphaFoldDB" id="A0A8X6WS64"/>
<dbReference type="EMBL" id="BMAV01001804">
    <property type="protein sequence ID" value="GFY40280.1"/>
    <property type="molecule type" value="Genomic_DNA"/>
</dbReference>
<dbReference type="Proteomes" id="UP000886998">
    <property type="component" value="Unassembled WGS sequence"/>
</dbReference>
<proteinExistence type="predicted"/>
<reference evidence="1" key="1">
    <citation type="submission" date="2020-08" db="EMBL/GenBank/DDBJ databases">
        <title>Multicomponent nature underlies the extraordinary mechanical properties of spider dragline silk.</title>
        <authorList>
            <person name="Kono N."/>
            <person name="Nakamura H."/>
            <person name="Mori M."/>
            <person name="Yoshida Y."/>
            <person name="Ohtoshi R."/>
            <person name="Malay A.D."/>
            <person name="Moran D.A.P."/>
            <person name="Tomita M."/>
            <person name="Numata K."/>
            <person name="Arakawa K."/>
        </authorList>
    </citation>
    <scope>NUCLEOTIDE SEQUENCE</scope>
</reference>
<organism evidence="1 2">
    <name type="scientific">Trichonephila inaurata madagascariensis</name>
    <dbReference type="NCBI Taxonomy" id="2747483"/>
    <lineage>
        <taxon>Eukaryota</taxon>
        <taxon>Metazoa</taxon>
        <taxon>Ecdysozoa</taxon>
        <taxon>Arthropoda</taxon>
        <taxon>Chelicerata</taxon>
        <taxon>Arachnida</taxon>
        <taxon>Araneae</taxon>
        <taxon>Araneomorphae</taxon>
        <taxon>Entelegynae</taxon>
        <taxon>Araneoidea</taxon>
        <taxon>Nephilidae</taxon>
        <taxon>Trichonephila</taxon>
        <taxon>Trichonephila inaurata</taxon>
    </lineage>
</organism>